<reference evidence="4 5" key="1">
    <citation type="submission" date="2015-11" db="EMBL/GenBank/DDBJ databases">
        <title>Genomic analysis of 38 Legionella species identifies large and diverse effector repertoires.</title>
        <authorList>
            <person name="Burstein D."/>
            <person name="Amaro F."/>
            <person name="Zusman T."/>
            <person name="Lifshitz Z."/>
            <person name="Cohen O."/>
            <person name="Gilbert J.A."/>
            <person name="Pupko T."/>
            <person name="Shuman H.A."/>
            <person name="Segal G."/>
        </authorList>
    </citation>
    <scope>NUCLEOTIDE SEQUENCE [LARGE SCALE GENOMIC DNA]</scope>
    <source>
        <strain evidence="4 5">BL-540</strain>
    </source>
</reference>
<dbReference type="OrthoDB" id="9803916at2"/>
<dbReference type="PANTHER" id="PTHR11203:SF37">
    <property type="entry name" value="INTEGRATOR COMPLEX SUBUNIT 11"/>
    <property type="match status" value="1"/>
</dbReference>
<dbReference type="PANTHER" id="PTHR11203">
    <property type="entry name" value="CLEAVAGE AND POLYADENYLATION SPECIFICITY FACTOR FAMILY MEMBER"/>
    <property type="match status" value="1"/>
</dbReference>
<dbReference type="EMBL" id="LNYJ01000001">
    <property type="protein sequence ID" value="KTD19214.1"/>
    <property type="molecule type" value="Genomic_DNA"/>
</dbReference>
<dbReference type="InterPro" id="IPR011108">
    <property type="entry name" value="RMMBL"/>
</dbReference>
<sequence length="453" mass="50471">MQLRFLGATQTVTGSKYLLRINSKNILIDCGLFQGYKELRLRNWAPLPINPAHIDAVLLTHAHIDHSGYLPLLVKQGFKGKIYATPGTKSLCSILLPDSGHLQEEEARLANKYGFSKHKPALPLYSKEEAIKSLEQFESIEYNQAHLLFDDIYFEFHPAGHIIGAAMVQIKNGDRSLLFTGDIGRAHDAVMKAPSPPGEADYLVIESTYGDCLHERREPLEQLAEVINRTIKRGGSIIIPAFAVGRAQSLLYFIYKLKLLNQIPRELPVFLDSPMAIDATKLLQRHKANHHLTEEECRGVCATATYINTADESRQLDLRRTPQIIIAASGMAQGGRILHHLKVFAPNPKHCILFTGYQGGGTRGARILNGEREIKIHGTMVAVNAEVAMLSSVSAHADYQEILDWLKQIKRPPKTIFITHGEAGSSLALKAKIEEQLGFHCIIPSYLQVEELE</sequence>
<dbReference type="SMART" id="SM01027">
    <property type="entry name" value="Beta-Casp"/>
    <property type="match status" value="1"/>
</dbReference>
<dbReference type="SUPFAM" id="SSF56281">
    <property type="entry name" value="Metallo-hydrolase/oxidoreductase"/>
    <property type="match status" value="1"/>
</dbReference>
<evidence type="ECO:0000313" key="5">
    <source>
        <dbReference type="Proteomes" id="UP000055035"/>
    </source>
</evidence>
<proteinExistence type="predicted"/>
<accession>A0A0W0VGE3</accession>
<dbReference type="PATRIC" id="fig|456.5.peg.11"/>
<dbReference type="Gene3D" id="3.40.50.10890">
    <property type="match status" value="1"/>
</dbReference>
<dbReference type="InterPro" id="IPR036866">
    <property type="entry name" value="RibonucZ/Hydroxyglut_hydro"/>
</dbReference>
<dbReference type="InterPro" id="IPR050698">
    <property type="entry name" value="MBL"/>
</dbReference>
<dbReference type="SMART" id="SM00849">
    <property type="entry name" value="Lactamase_B"/>
    <property type="match status" value="1"/>
</dbReference>
<gene>
    <name evidence="4" type="ORF">Ljor_0011</name>
</gene>
<dbReference type="Pfam" id="PF10996">
    <property type="entry name" value="Beta-Casp"/>
    <property type="match status" value="1"/>
</dbReference>
<dbReference type="Gene3D" id="3.60.15.10">
    <property type="entry name" value="Ribonuclease Z/Hydroxyacylglutathione hydrolase-like"/>
    <property type="match status" value="1"/>
</dbReference>
<dbReference type="Pfam" id="PF07521">
    <property type="entry name" value="RMMBL"/>
    <property type="match status" value="1"/>
</dbReference>
<dbReference type="Proteomes" id="UP000055035">
    <property type="component" value="Unassembled WGS sequence"/>
</dbReference>
<protein>
    <submittedName>
        <fullName evidence="4">Metallo-beta lactamase family transporter protein</fullName>
    </submittedName>
</protein>
<keyword evidence="1" id="KW-0378">Hydrolase</keyword>
<evidence type="ECO:0000259" key="2">
    <source>
        <dbReference type="SMART" id="SM00849"/>
    </source>
</evidence>
<dbReference type="GO" id="GO:0004521">
    <property type="term" value="F:RNA endonuclease activity"/>
    <property type="evidence" value="ECO:0007669"/>
    <property type="project" value="TreeGrafter"/>
</dbReference>
<dbReference type="STRING" id="456.Ljor_0011"/>
<dbReference type="Pfam" id="PF00753">
    <property type="entry name" value="Lactamase_B"/>
    <property type="match status" value="1"/>
</dbReference>
<dbReference type="InterPro" id="IPR022712">
    <property type="entry name" value="Beta_Casp"/>
</dbReference>
<evidence type="ECO:0000256" key="1">
    <source>
        <dbReference type="ARBA" id="ARBA00022801"/>
    </source>
</evidence>
<dbReference type="AlphaFoldDB" id="A0A0W0VGE3"/>
<dbReference type="InterPro" id="IPR001279">
    <property type="entry name" value="Metallo-B-lactamas"/>
</dbReference>
<evidence type="ECO:0000259" key="3">
    <source>
        <dbReference type="SMART" id="SM01027"/>
    </source>
</evidence>
<dbReference type="GO" id="GO:0016787">
    <property type="term" value="F:hydrolase activity"/>
    <property type="evidence" value="ECO:0007669"/>
    <property type="project" value="UniProtKB-KW"/>
</dbReference>
<keyword evidence="5" id="KW-1185">Reference proteome</keyword>
<comment type="caution">
    <text evidence="4">The sequence shown here is derived from an EMBL/GenBank/DDBJ whole genome shotgun (WGS) entry which is preliminary data.</text>
</comment>
<dbReference type="CDD" id="cd16295">
    <property type="entry name" value="TTHA0252-CPSF-like_MBL-fold"/>
    <property type="match status" value="1"/>
</dbReference>
<feature type="domain" description="Beta-Casp" evidence="3">
    <location>
        <begin position="247"/>
        <end position="367"/>
    </location>
</feature>
<evidence type="ECO:0000313" key="4">
    <source>
        <dbReference type="EMBL" id="KTD19214.1"/>
    </source>
</evidence>
<organism evidence="4 5">
    <name type="scientific">Legionella jordanis</name>
    <dbReference type="NCBI Taxonomy" id="456"/>
    <lineage>
        <taxon>Bacteria</taxon>
        <taxon>Pseudomonadati</taxon>
        <taxon>Pseudomonadota</taxon>
        <taxon>Gammaproteobacteria</taxon>
        <taxon>Legionellales</taxon>
        <taxon>Legionellaceae</taxon>
        <taxon>Legionella</taxon>
    </lineage>
</organism>
<name>A0A0W0VGE3_9GAMM</name>
<dbReference type="RefSeq" id="WP_058469609.1">
    <property type="nucleotide sequence ID" value="NZ_CAAAIC010000013.1"/>
</dbReference>
<feature type="domain" description="Metallo-beta-lactamase" evidence="2">
    <location>
        <begin position="13"/>
        <end position="231"/>
    </location>
</feature>